<comment type="caution">
    <text evidence="1">The sequence shown here is derived from an EMBL/GenBank/DDBJ whole genome shotgun (WGS) entry which is preliminary data.</text>
</comment>
<dbReference type="AlphaFoldDB" id="A0A2U2ECV5"/>
<gene>
    <name evidence="1" type="ORF">LD38_16445</name>
</gene>
<reference evidence="1 2" key="1">
    <citation type="submission" date="2014-09" db="EMBL/GenBank/DDBJ databases">
        <title>Butyrate-producing bacteria isolated from human gut.</title>
        <authorList>
            <person name="Zhang Q."/>
            <person name="Zhao L."/>
        </authorList>
    </citation>
    <scope>NUCLEOTIDE SEQUENCE [LARGE SCALE GENOMIC DNA]</scope>
    <source>
        <strain evidence="1 2">R22</strain>
    </source>
</reference>
<dbReference type="Proteomes" id="UP000245905">
    <property type="component" value="Unassembled WGS sequence"/>
</dbReference>
<dbReference type="RefSeq" id="WP_109258878.1">
    <property type="nucleotide sequence ID" value="NZ_JRFS01000065.1"/>
</dbReference>
<sequence length="102" mass="12332">MSDSQEERVSREVEKMTVKEFLQNYGGNECVSIEGYCEEKHYDYFREADEWELSADNPNHYRPTCIVEEPWWNEVKDREIKEWNIIGGGMYKVELWIDLEEE</sequence>
<name>A0A2U2ECV5_9FIRM</name>
<evidence type="ECO:0000313" key="1">
    <source>
        <dbReference type="EMBL" id="PWE82334.1"/>
    </source>
</evidence>
<protein>
    <submittedName>
        <fullName evidence="1">Uncharacterized protein</fullName>
    </submittedName>
</protein>
<accession>A0A2U2ECV5</accession>
<evidence type="ECO:0000313" key="2">
    <source>
        <dbReference type="Proteomes" id="UP000245905"/>
    </source>
</evidence>
<organism evidence="1 2">
    <name type="scientific">Agathobacter rectalis</name>
    <dbReference type="NCBI Taxonomy" id="39491"/>
    <lineage>
        <taxon>Bacteria</taxon>
        <taxon>Bacillati</taxon>
        <taxon>Bacillota</taxon>
        <taxon>Clostridia</taxon>
        <taxon>Lachnospirales</taxon>
        <taxon>Lachnospiraceae</taxon>
        <taxon>Agathobacter</taxon>
    </lineage>
</organism>
<dbReference type="EMBL" id="JRFS01000065">
    <property type="protein sequence ID" value="PWE82334.1"/>
    <property type="molecule type" value="Genomic_DNA"/>
</dbReference>
<proteinExistence type="predicted"/>